<sequence length="429" mass="48415">KYDLGRGLDFNRSFVRGPLFACQQHLDHQDFEYELKIERKEYAHHAKTVTVRLFMGPRYDLKGRRYNLEEERHFMFIMDTFTVPLKVGMNTVRRRSIETPLTIDFPPVCANSDKLLRILCHFVVIPKGNREGLSMDLYAIITNSEEDAVVPDRRAPPQNCRPAYIFCGLMDERYPDARPMGYPFDRRLYVSEKGHGPAFLEHLVRDVPNSAFSHIKVVHYDEVRGGVDTSALDDGDYDFSNSIDNQYIDDDHPSSSIGTDSPSRFTDIIHINGRHNSLSSPLPDLSSETPIHIDGPHHGGPPPGPPLPSTSTILNLRLEHGDHQVRESAPNFESGSDSSGLDDFVPKHHIDVHENIRNAIDKVNPPPPPPPPFHIPHHDAHVGFIDEPLPPVKRRYRSAFRSSFRSLLKTFSPIGPMGGPPKSVLSLLG</sequence>
<accession>A0A1D2MV17</accession>
<comment type="cofactor">
    <cofactor evidence="1">
        <name>Cu(2+)</name>
        <dbReference type="ChEBI" id="CHEBI:29036"/>
    </cofactor>
</comment>
<dbReference type="PANTHER" id="PTHR11511">
    <property type="entry name" value="LARVAL STORAGE PROTEIN/PHENOLOXIDASE"/>
    <property type="match status" value="1"/>
</dbReference>
<reference evidence="7 8" key="1">
    <citation type="journal article" date="2016" name="Genome Biol. Evol.">
        <title>Gene Family Evolution Reflects Adaptation to Soil Environmental Stressors in the Genome of the Collembolan Orchesella cincta.</title>
        <authorList>
            <person name="Faddeeva-Vakhrusheva A."/>
            <person name="Derks M.F."/>
            <person name="Anvar S.Y."/>
            <person name="Agamennone V."/>
            <person name="Suring W."/>
            <person name="Smit S."/>
            <person name="van Straalen N.M."/>
            <person name="Roelofs D."/>
        </authorList>
    </citation>
    <scope>NUCLEOTIDE SEQUENCE [LARGE SCALE GENOMIC DNA]</scope>
    <source>
        <tissue evidence="7">Mixed pool</tissue>
    </source>
</reference>
<evidence type="ECO:0000313" key="7">
    <source>
        <dbReference type="EMBL" id="ODM96762.1"/>
    </source>
</evidence>
<dbReference type="EMBL" id="LJIJ01000505">
    <property type="protein sequence ID" value="ODM96762.1"/>
    <property type="molecule type" value="Genomic_DNA"/>
</dbReference>
<keyword evidence="3" id="KW-0479">Metal-binding</keyword>
<evidence type="ECO:0000259" key="6">
    <source>
        <dbReference type="Pfam" id="PF03723"/>
    </source>
</evidence>
<proteinExistence type="inferred from homology"/>
<comment type="caution">
    <text evidence="7">The sequence shown here is derived from an EMBL/GenBank/DDBJ whole genome shotgun (WGS) entry which is preliminary data.</text>
</comment>
<feature type="region of interest" description="Disordered" evidence="5">
    <location>
        <begin position="276"/>
        <end position="312"/>
    </location>
</feature>
<evidence type="ECO:0000313" key="8">
    <source>
        <dbReference type="Proteomes" id="UP000094527"/>
    </source>
</evidence>
<feature type="compositionally biased region" description="Low complexity" evidence="5">
    <location>
        <begin position="277"/>
        <end position="287"/>
    </location>
</feature>
<dbReference type="Gene3D" id="2.60.40.1520">
    <property type="entry name" value="Hemocyanin, C-terminal domain"/>
    <property type="match status" value="1"/>
</dbReference>
<keyword evidence="8" id="KW-1185">Reference proteome</keyword>
<evidence type="ECO:0000256" key="4">
    <source>
        <dbReference type="ARBA" id="ARBA00023008"/>
    </source>
</evidence>
<dbReference type="SUPFAM" id="SSF81296">
    <property type="entry name" value="E set domains"/>
    <property type="match status" value="1"/>
</dbReference>
<feature type="domain" description="Hemocyanin C-terminal" evidence="6">
    <location>
        <begin position="124"/>
        <end position="190"/>
    </location>
</feature>
<feature type="domain" description="Hemocyanin C-terminal" evidence="6">
    <location>
        <begin position="2"/>
        <end position="103"/>
    </location>
</feature>
<evidence type="ECO:0000256" key="3">
    <source>
        <dbReference type="ARBA" id="ARBA00022723"/>
    </source>
</evidence>
<feature type="compositionally biased region" description="Pro residues" evidence="5">
    <location>
        <begin position="299"/>
        <end position="308"/>
    </location>
</feature>
<name>A0A1D2MV17_ORCCI</name>
<dbReference type="InterPro" id="IPR037020">
    <property type="entry name" value="Hemocyanin_C_sf"/>
</dbReference>
<dbReference type="InterPro" id="IPR005203">
    <property type="entry name" value="Hemocyanin_C"/>
</dbReference>
<gene>
    <name evidence="7" type="ORF">Ocin01_09904</name>
</gene>
<dbReference type="InterPro" id="IPR014756">
    <property type="entry name" value="Ig_E-set"/>
</dbReference>
<dbReference type="PANTHER" id="PTHR11511:SF4">
    <property type="entry name" value="PHENOLOXIDASE 2-RELATED"/>
    <property type="match status" value="1"/>
</dbReference>
<comment type="similarity">
    <text evidence="2">Belongs to the tyrosinase family.</text>
</comment>
<organism evidence="7 8">
    <name type="scientific">Orchesella cincta</name>
    <name type="common">Springtail</name>
    <name type="synonym">Podura cincta</name>
    <dbReference type="NCBI Taxonomy" id="48709"/>
    <lineage>
        <taxon>Eukaryota</taxon>
        <taxon>Metazoa</taxon>
        <taxon>Ecdysozoa</taxon>
        <taxon>Arthropoda</taxon>
        <taxon>Hexapoda</taxon>
        <taxon>Collembola</taxon>
        <taxon>Entomobryomorpha</taxon>
        <taxon>Entomobryoidea</taxon>
        <taxon>Orchesellidae</taxon>
        <taxon>Orchesellinae</taxon>
        <taxon>Orchesella</taxon>
    </lineage>
</organism>
<dbReference type="STRING" id="48709.A0A1D2MV17"/>
<dbReference type="GO" id="GO:0046872">
    <property type="term" value="F:metal ion binding"/>
    <property type="evidence" value="ECO:0007669"/>
    <property type="project" value="UniProtKB-KW"/>
</dbReference>
<dbReference type="Proteomes" id="UP000094527">
    <property type="component" value="Unassembled WGS sequence"/>
</dbReference>
<dbReference type="OrthoDB" id="8195137at2759"/>
<dbReference type="Pfam" id="PF03723">
    <property type="entry name" value="Hemocyanin_C"/>
    <property type="match status" value="2"/>
</dbReference>
<dbReference type="InterPro" id="IPR013788">
    <property type="entry name" value="Hemocyanin/hexamerin"/>
</dbReference>
<evidence type="ECO:0000256" key="2">
    <source>
        <dbReference type="ARBA" id="ARBA00009928"/>
    </source>
</evidence>
<evidence type="ECO:0000256" key="1">
    <source>
        <dbReference type="ARBA" id="ARBA00001973"/>
    </source>
</evidence>
<dbReference type="AlphaFoldDB" id="A0A1D2MV17"/>
<feature type="non-terminal residue" evidence="7">
    <location>
        <position position="1"/>
    </location>
</feature>
<evidence type="ECO:0000256" key="5">
    <source>
        <dbReference type="SAM" id="MobiDB-lite"/>
    </source>
</evidence>
<keyword evidence="4" id="KW-0186">Copper</keyword>
<protein>
    <submittedName>
        <fullName evidence="7">Phenoloxidase subunit 2</fullName>
    </submittedName>
</protein>